<protein>
    <submittedName>
        <fullName evidence="2">Uncharacterized protein</fullName>
    </submittedName>
</protein>
<evidence type="ECO:0000313" key="2">
    <source>
        <dbReference type="EMBL" id="KPL90142.1"/>
    </source>
</evidence>
<comment type="caution">
    <text evidence="2">The sequence shown here is derived from an EMBL/GenBank/DDBJ whole genome shotgun (WGS) entry which is preliminary data.</text>
</comment>
<feature type="transmembrane region" description="Helical" evidence="1">
    <location>
        <begin position="257"/>
        <end position="277"/>
    </location>
</feature>
<organism evidence="2 3">
    <name type="scientific">Herpetosiphon geysericola</name>
    <dbReference type="NCBI Taxonomy" id="70996"/>
    <lineage>
        <taxon>Bacteria</taxon>
        <taxon>Bacillati</taxon>
        <taxon>Chloroflexota</taxon>
        <taxon>Chloroflexia</taxon>
        <taxon>Herpetosiphonales</taxon>
        <taxon>Herpetosiphonaceae</taxon>
        <taxon>Herpetosiphon</taxon>
    </lineage>
</organism>
<accession>A0A0P6Z045</accession>
<evidence type="ECO:0000256" key="1">
    <source>
        <dbReference type="SAM" id="Phobius"/>
    </source>
</evidence>
<dbReference type="STRING" id="70996.SE18_07990"/>
<keyword evidence="1" id="KW-0472">Membrane</keyword>
<gene>
    <name evidence="2" type="ORF">SE18_07990</name>
</gene>
<proteinExistence type="predicted"/>
<name>A0A0P6Z045_9CHLR</name>
<evidence type="ECO:0000313" key="3">
    <source>
        <dbReference type="Proteomes" id="UP000050277"/>
    </source>
</evidence>
<keyword evidence="3" id="KW-1185">Reference proteome</keyword>
<dbReference type="EMBL" id="LGKP01000013">
    <property type="protein sequence ID" value="KPL90142.1"/>
    <property type="molecule type" value="Genomic_DNA"/>
</dbReference>
<feature type="transmembrane region" description="Helical" evidence="1">
    <location>
        <begin position="89"/>
        <end position="109"/>
    </location>
</feature>
<keyword evidence="1" id="KW-1133">Transmembrane helix</keyword>
<feature type="transmembrane region" description="Helical" evidence="1">
    <location>
        <begin position="64"/>
        <end position="83"/>
    </location>
</feature>
<sequence length="304" mass="35081">MSEFIDRAQRNFAVNMQALEPDPNADPLTQLDQQWIQESVKYTGMQVSRDGSGRPISQERNLKIVIGVFVVMTVFMLGVFFISVTTVNPGMFCFGLVLLLFVAISGWGVRQQLRFAQAKKAYLAQRAELIERLRLKPEATPPAPVVEKLFSDQSYRMSPAAQIRQLQDYYRGLDDLAHYQQSVNAIIARAPEQQQRYLRALAEIEAEWVQQRLKFTRLRIGRKRYQARKPLNIGAMVLIYSLFGLFGIIQYAPRGHWGGLLIWLGMLSLIGFITIYGEQQTQGYRKLEAEFTERRKQLHSRFRD</sequence>
<reference evidence="2 3" key="1">
    <citation type="submission" date="2015-07" db="EMBL/GenBank/DDBJ databases">
        <title>Whole genome sequence of Herpetosiphon geysericola DSM 7119.</title>
        <authorList>
            <person name="Hemp J."/>
            <person name="Ward L.M."/>
            <person name="Pace L.A."/>
            <person name="Fischer W.W."/>
        </authorList>
    </citation>
    <scope>NUCLEOTIDE SEQUENCE [LARGE SCALE GENOMIC DNA]</scope>
    <source>
        <strain evidence="2 3">DSM 7119</strain>
    </source>
</reference>
<feature type="transmembrane region" description="Helical" evidence="1">
    <location>
        <begin position="231"/>
        <end position="251"/>
    </location>
</feature>
<dbReference type="Proteomes" id="UP000050277">
    <property type="component" value="Unassembled WGS sequence"/>
</dbReference>
<keyword evidence="1" id="KW-0812">Transmembrane</keyword>
<dbReference type="AlphaFoldDB" id="A0A0P6Z045"/>